<keyword evidence="1 7" id="KW-0963">Cytoplasm</keyword>
<feature type="binding site" evidence="7 8">
    <location>
        <position position="105"/>
    </location>
    <ligand>
        <name>S-adenosyl-L-methionine</name>
        <dbReference type="ChEBI" id="CHEBI:59789"/>
    </ligand>
</feature>
<gene>
    <name evidence="7" type="primary">rsmA</name>
    <name evidence="7" type="synonym">ksgA</name>
    <name evidence="10" type="ORF">UT75_C0006G0033</name>
</gene>
<dbReference type="SUPFAM" id="SSF53335">
    <property type="entry name" value="S-adenosyl-L-methionine-dependent methyltransferases"/>
    <property type="match status" value="1"/>
</dbReference>
<protein>
    <recommendedName>
        <fullName evidence="7">Ribosomal RNA small subunit methyltransferase A</fullName>
        <ecNumber evidence="7">2.1.1.182</ecNumber>
    </recommendedName>
    <alternativeName>
        <fullName evidence="7">16S rRNA (adenine(1518)-N(6)/adenine(1519)-N(6))-dimethyltransferase</fullName>
    </alternativeName>
    <alternativeName>
        <fullName evidence="7">16S rRNA dimethyladenosine transferase</fullName>
    </alternativeName>
    <alternativeName>
        <fullName evidence="7">16S rRNA dimethylase</fullName>
    </alternativeName>
    <alternativeName>
        <fullName evidence="7">S-adenosylmethionine-6-N', N'-adenosyl(rRNA) dimethyltransferase</fullName>
    </alternativeName>
</protein>
<dbReference type="EC" id="2.1.1.182" evidence="7"/>
<dbReference type="GO" id="GO:0005829">
    <property type="term" value="C:cytosol"/>
    <property type="evidence" value="ECO:0007669"/>
    <property type="project" value="TreeGrafter"/>
</dbReference>
<dbReference type="HAMAP" id="MF_00607">
    <property type="entry name" value="16SrRNA_methyltr_A"/>
    <property type="match status" value="1"/>
</dbReference>
<evidence type="ECO:0000256" key="3">
    <source>
        <dbReference type="ARBA" id="ARBA00022603"/>
    </source>
</evidence>
<organism evidence="10 11">
    <name type="scientific">Candidatus Yanofskybacteria bacterium GW2011_GWE2_40_11</name>
    <dbReference type="NCBI Taxonomy" id="1619033"/>
    <lineage>
        <taxon>Bacteria</taxon>
        <taxon>Candidatus Yanofskyibacteriota</taxon>
    </lineage>
</organism>
<keyword evidence="2 7" id="KW-0698">rRNA processing</keyword>
<accession>A0A0G0QJX5</accession>
<feature type="binding site" evidence="7 8">
    <location>
        <position position="84"/>
    </location>
    <ligand>
        <name>S-adenosyl-L-methionine</name>
        <dbReference type="ChEBI" id="CHEBI:59789"/>
    </ligand>
</feature>
<evidence type="ECO:0000256" key="5">
    <source>
        <dbReference type="ARBA" id="ARBA00022691"/>
    </source>
</evidence>
<dbReference type="InterPro" id="IPR029063">
    <property type="entry name" value="SAM-dependent_MTases_sf"/>
</dbReference>
<comment type="caution">
    <text evidence="10">The sequence shown here is derived from an EMBL/GenBank/DDBJ whole genome shotgun (WGS) entry which is preliminary data.</text>
</comment>
<dbReference type="CDD" id="cd02440">
    <property type="entry name" value="AdoMet_MTases"/>
    <property type="match status" value="1"/>
</dbReference>
<dbReference type="GO" id="GO:0003723">
    <property type="term" value="F:RNA binding"/>
    <property type="evidence" value="ECO:0007669"/>
    <property type="project" value="UniProtKB-UniRule"/>
</dbReference>
<comment type="subcellular location">
    <subcellularLocation>
        <location evidence="7">Cytoplasm</location>
    </subcellularLocation>
</comment>
<dbReference type="AlphaFoldDB" id="A0A0G0QJX5"/>
<dbReference type="InterPro" id="IPR020598">
    <property type="entry name" value="rRNA_Ade_methylase_Trfase_N"/>
</dbReference>
<evidence type="ECO:0000259" key="9">
    <source>
        <dbReference type="SMART" id="SM00650"/>
    </source>
</evidence>
<dbReference type="PROSITE" id="PS01131">
    <property type="entry name" value="RRNA_A_DIMETH"/>
    <property type="match status" value="1"/>
</dbReference>
<dbReference type="InterPro" id="IPR001737">
    <property type="entry name" value="KsgA/Erm"/>
</dbReference>
<dbReference type="NCBIfam" id="TIGR00755">
    <property type="entry name" value="ksgA"/>
    <property type="match status" value="1"/>
</dbReference>
<dbReference type="Gene3D" id="1.10.8.100">
    <property type="entry name" value="Ribosomal RNA adenine dimethylase-like, domain 2"/>
    <property type="match status" value="1"/>
</dbReference>
<dbReference type="PANTHER" id="PTHR11727">
    <property type="entry name" value="DIMETHYLADENOSINE TRANSFERASE"/>
    <property type="match status" value="1"/>
</dbReference>
<dbReference type="SMART" id="SM00650">
    <property type="entry name" value="rADc"/>
    <property type="match status" value="1"/>
</dbReference>
<evidence type="ECO:0000256" key="2">
    <source>
        <dbReference type="ARBA" id="ARBA00022552"/>
    </source>
</evidence>
<feature type="binding site" evidence="7 8">
    <location>
        <position position="39"/>
    </location>
    <ligand>
        <name>S-adenosyl-L-methionine</name>
        <dbReference type="ChEBI" id="CHEBI:59789"/>
    </ligand>
</feature>
<dbReference type="InterPro" id="IPR011530">
    <property type="entry name" value="rRNA_adenine_dimethylase"/>
</dbReference>
<keyword evidence="6 7" id="KW-0694">RNA-binding</keyword>
<feature type="binding site" evidence="7 8">
    <location>
        <position position="60"/>
    </location>
    <ligand>
        <name>S-adenosyl-L-methionine</name>
        <dbReference type="ChEBI" id="CHEBI:59789"/>
    </ligand>
</feature>
<evidence type="ECO:0000256" key="1">
    <source>
        <dbReference type="ARBA" id="ARBA00022490"/>
    </source>
</evidence>
<evidence type="ECO:0000256" key="4">
    <source>
        <dbReference type="ARBA" id="ARBA00022679"/>
    </source>
</evidence>
<dbReference type="PANTHER" id="PTHR11727:SF7">
    <property type="entry name" value="DIMETHYLADENOSINE TRANSFERASE-RELATED"/>
    <property type="match status" value="1"/>
</dbReference>
<proteinExistence type="inferred from homology"/>
<evidence type="ECO:0000256" key="6">
    <source>
        <dbReference type="ARBA" id="ARBA00022884"/>
    </source>
</evidence>
<reference evidence="10 11" key="1">
    <citation type="journal article" date="2015" name="Nature">
        <title>rRNA introns, odd ribosomes, and small enigmatic genomes across a large radiation of phyla.</title>
        <authorList>
            <person name="Brown C.T."/>
            <person name="Hug L.A."/>
            <person name="Thomas B.C."/>
            <person name="Sharon I."/>
            <person name="Castelle C.J."/>
            <person name="Singh A."/>
            <person name="Wilkins M.J."/>
            <person name="Williams K.H."/>
            <person name="Banfield J.F."/>
        </authorList>
    </citation>
    <scope>NUCLEOTIDE SEQUENCE [LARGE SCALE GENOMIC DNA]</scope>
</reference>
<evidence type="ECO:0000256" key="7">
    <source>
        <dbReference type="HAMAP-Rule" id="MF_00607"/>
    </source>
</evidence>
<feature type="binding site" evidence="7 8">
    <location>
        <position position="14"/>
    </location>
    <ligand>
        <name>S-adenosyl-L-methionine</name>
        <dbReference type="ChEBI" id="CHEBI:59789"/>
    </ligand>
</feature>
<dbReference type="Pfam" id="PF00398">
    <property type="entry name" value="RrnaAD"/>
    <property type="match status" value="1"/>
</dbReference>
<evidence type="ECO:0000313" key="11">
    <source>
        <dbReference type="Proteomes" id="UP000034072"/>
    </source>
</evidence>
<dbReference type="Proteomes" id="UP000034072">
    <property type="component" value="Unassembled WGS sequence"/>
</dbReference>
<comment type="similarity">
    <text evidence="7">Belongs to the class I-like SAM-binding methyltransferase superfamily. rRNA adenine N(6)-methyltransferase family. RsmA subfamily.</text>
</comment>
<dbReference type="GO" id="GO:0052908">
    <property type="term" value="F:16S rRNA (adenine(1518)-N(6)/adenine(1519)-N(6))-dimethyltransferase activity"/>
    <property type="evidence" value="ECO:0007669"/>
    <property type="project" value="UniProtKB-EC"/>
</dbReference>
<sequence>MKISPKKSLGQNFLHDPKILGKITDAADLTKEDVVLEVGPGTGNLTKILSEKAGRVIAIEKDHRTIDELRSIFSSANVEIFEGDTLEINPRDLGLKEGGYKIVANIPYYITSNFIRQVLEFWPKPKLVVITIQKEVAQRIVAKPPHMNLLALSVQFYSNPKIVDYISAGSFFPKPNVDSAIIKLTPKEAPLDPTEAKRYFSLLKSAFAEKRKQLAKVAGQKEGIPKEAVAEILGHIGIRQDARPEILSQDQWLALLKCIDE</sequence>
<keyword evidence="5 7" id="KW-0949">S-adenosyl-L-methionine</keyword>
<evidence type="ECO:0000313" key="10">
    <source>
        <dbReference type="EMBL" id="KKR40654.1"/>
    </source>
</evidence>
<comment type="function">
    <text evidence="7">Specifically dimethylates two adjacent adenosines (A1518 and A1519) in the loop of a conserved hairpin near the 3'-end of 16S rRNA in the 30S particle. May play a critical role in biogenesis of 30S subunits.</text>
</comment>
<keyword evidence="4 7" id="KW-0808">Transferase</keyword>
<name>A0A0G0QJX5_9BACT</name>
<feature type="domain" description="Ribosomal RNA adenine methylase transferase N-terminal" evidence="9">
    <location>
        <begin position="19"/>
        <end position="188"/>
    </location>
</feature>
<dbReference type="EMBL" id="LBXZ01000006">
    <property type="protein sequence ID" value="KKR40654.1"/>
    <property type="molecule type" value="Genomic_DNA"/>
</dbReference>
<feature type="binding site" evidence="7 8">
    <location>
        <position position="12"/>
    </location>
    <ligand>
        <name>S-adenosyl-L-methionine</name>
        <dbReference type="ChEBI" id="CHEBI:59789"/>
    </ligand>
</feature>
<keyword evidence="3 7" id="KW-0489">Methyltransferase</keyword>
<dbReference type="InterPro" id="IPR020596">
    <property type="entry name" value="rRNA_Ade_Mease_Trfase_CS"/>
</dbReference>
<dbReference type="Gene3D" id="3.40.50.150">
    <property type="entry name" value="Vaccinia Virus protein VP39"/>
    <property type="match status" value="1"/>
</dbReference>
<dbReference type="PROSITE" id="PS51689">
    <property type="entry name" value="SAM_RNA_A_N6_MT"/>
    <property type="match status" value="1"/>
</dbReference>
<evidence type="ECO:0000256" key="8">
    <source>
        <dbReference type="PROSITE-ProRule" id="PRU01026"/>
    </source>
</evidence>
<comment type="catalytic activity">
    <reaction evidence="7">
        <text>adenosine(1518)/adenosine(1519) in 16S rRNA + 4 S-adenosyl-L-methionine = N(6)-dimethyladenosine(1518)/N(6)-dimethyladenosine(1519) in 16S rRNA + 4 S-adenosyl-L-homocysteine + 4 H(+)</text>
        <dbReference type="Rhea" id="RHEA:19609"/>
        <dbReference type="Rhea" id="RHEA-COMP:10232"/>
        <dbReference type="Rhea" id="RHEA-COMP:10233"/>
        <dbReference type="ChEBI" id="CHEBI:15378"/>
        <dbReference type="ChEBI" id="CHEBI:57856"/>
        <dbReference type="ChEBI" id="CHEBI:59789"/>
        <dbReference type="ChEBI" id="CHEBI:74411"/>
        <dbReference type="ChEBI" id="CHEBI:74493"/>
        <dbReference type="EC" id="2.1.1.182"/>
    </reaction>
</comment>
<dbReference type="PATRIC" id="fig|1619033.3.peg.515"/>
<dbReference type="InterPro" id="IPR023165">
    <property type="entry name" value="rRNA_Ade_diMease-like_C"/>
</dbReference>